<evidence type="ECO:0000313" key="7">
    <source>
        <dbReference type="Proteomes" id="UP000240830"/>
    </source>
</evidence>
<evidence type="ECO:0000256" key="1">
    <source>
        <dbReference type="ARBA" id="ARBA00004141"/>
    </source>
</evidence>
<dbReference type="Pfam" id="PF05346">
    <property type="entry name" value="DUF747"/>
    <property type="match status" value="1"/>
</dbReference>
<reference evidence="6 7" key="1">
    <citation type="submission" date="2016-10" db="EMBL/GenBank/DDBJ databases">
        <title>The genome of Paramicrosporidium saccamoebae is the missing link in understanding Cryptomycota and Microsporidia evolution.</title>
        <authorList>
            <person name="Quandt C.A."/>
            <person name="Beaudet D."/>
            <person name="Corsaro D."/>
            <person name="Michel R."/>
            <person name="Corradi N."/>
            <person name="James T."/>
        </authorList>
    </citation>
    <scope>NUCLEOTIDE SEQUENCE [LARGE SCALE GENOMIC DNA]</scope>
    <source>
        <strain evidence="6 7">KSL3</strain>
    </source>
</reference>
<dbReference type="AlphaFoldDB" id="A0A2H9TFH9"/>
<name>A0A2H9TFH9_9FUNG</name>
<evidence type="ECO:0000256" key="4">
    <source>
        <dbReference type="ARBA" id="ARBA00022989"/>
    </source>
</evidence>
<keyword evidence="3" id="KW-0812">Transmembrane</keyword>
<sequence>MSRIPLVSRSVATKLRLWDYLAAQISTPMQDEIQVTKHERVYNFLHVPQKLEQVHFKREPAQKLPYFGFDLLRGLLLFTVCVLLQQIDASRVYHSIRGQSVIKLYVIFNVFEV</sequence>
<evidence type="ECO:0000256" key="2">
    <source>
        <dbReference type="ARBA" id="ARBA00008803"/>
    </source>
</evidence>
<dbReference type="PANTHER" id="PTHR13317">
    <property type="entry name" value="TRANSMEMBRANE ANTERIOR POSTERIOR TRANSFORMATION PROTEIN 1 HOMOLOG"/>
    <property type="match status" value="1"/>
</dbReference>
<protein>
    <submittedName>
        <fullName evidence="6">Uncharacterized protein</fullName>
    </submittedName>
</protein>
<gene>
    <name evidence="6" type="ORF">PSACC_03663</name>
</gene>
<comment type="similarity">
    <text evidence="2">Belongs to the TAPT1 family.</text>
</comment>
<proteinExistence type="inferred from homology"/>
<evidence type="ECO:0000256" key="3">
    <source>
        <dbReference type="ARBA" id="ARBA00022692"/>
    </source>
</evidence>
<accession>A0A2H9TFH9</accession>
<keyword evidence="5" id="KW-0472">Membrane</keyword>
<dbReference type="InterPro" id="IPR008010">
    <property type="entry name" value="Tatp1"/>
</dbReference>
<dbReference type="EMBL" id="MTSL01000219">
    <property type="protein sequence ID" value="PJF16475.1"/>
    <property type="molecule type" value="Genomic_DNA"/>
</dbReference>
<keyword evidence="7" id="KW-1185">Reference proteome</keyword>
<comment type="caution">
    <text evidence="6">The sequence shown here is derived from an EMBL/GenBank/DDBJ whole genome shotgun (WGS) entry which is preliminary data.</text>
</comment>
<keyword evidence="4" id="KW-1133">Transmembrane helix</keyword>
<dbReference type="GO" id="GO:0005789">
    <property type="term" value="C:endoplasmic reticulum membrane"/>
    <property type="evidence" value="ECO:0007669"/>
    <property type="project" value="TreeGrafter"/>
</dbReference>
<dbReference type="PANTHER" id="PTHR13317:SF4">
    <property type="entry name" value="TRANSMEMBRANE ANTERIOR POSTERIOR TRANSFORMATION PROTEIN 1 HOMOLOG"/>
    <property type="match status" value="1"/>
</dbReference>
<dbReference type="Proteomes" id="UP000240830">
    <property type="component" value="Unassembled WGS sequence"/>
</dbReference>
<comment type="subcellular location">
    <subcellularLocation>
        <location evidence="1">Membrane</location>
        <topology evidence="1">Multi-pass membrane protein</topology>
    </subcellularLocation>
</comment>
<organism evidence="6 7">
    <name type="scientific">Paramicrosporidium saccamoebae</name>
    <dbReference type="NCBI Taxonomy" id="1246581"/>
    <lineage>
        <taxon>Eukaryota</taxon>
        <taxon>Fungi</taxon>
        <taxon>Fungi incertae sedis</taxon>
        <taxon>Cryptomycota</taxon>
        <taxon>Cryptomycota incertae sedis</taxon>
        <taxon>Paramicrosporidium</taxon>
    </lineage>
</organism>
<evidence type="ECO:0000313" key="6">
    <source>
        <dbReference type="EMBL" id="PJF16475.1"/>
    </source>
</evidence>
<dbReference type="OrthoDB" id="29023at2759"/>
<dbReference type="STRING" id="1246581.A0A2H9TFH9"/>
<evidence type="ECO:0000256" key="5">
    <source>
        <dbReference type="ARBA" id="ARBA00023136"/>
    </source>
</evidence>